<dbReference type="EMBL" id="QGNW01001833">
    <property type="protein sequence ID" value="RVW29679.1"/>
    <property type="molecule type" value="Genomic_DNA"/>
</dbReference>
<gene>
    <name evidence="4" type="primary">pol_1210</name>
    <name evidence="3" type="synonym">pol_758</name>
    <name evidence="4" type="ORF">CK203_045220</name>
    <name evidence="3" type="ORF">CK203_114440</name>
</gene>
<evidence type="ECO:0000259" key="2">
    <source>
        <dbReference type="Pfam" id="PF17919"/>
    </source>
</evidence>
<name>A0A438H4E2_VITVI</name>
<dbReference type="SUPFAM" id="SSF56672">
    <property type="entry name" value="DNA/RNA polymerases"/>
    <property type="match status" value="1"/>
</dbReference>
<dbReference type="InterPro" id="IPR043502">
    <property type="entry name" value="DNA/RNA_pol_sf"/>
</dbReference>
<reference evidence="4 5" key="1">
    <citation type="journal article" date="2018" name="PLoS Genet.">
        <title>Population sequencing reveals clonal diversity and ancestral inbreeding in the grapevine cultivar Chardonnay.</title>
        <authorList>
            <person name="Roach M.J."/>
            <person name="Johnson D.L."/>
            <person name="Bohlmann J."/>
            <person name="van Vuuren H.J."/>
            <person name="Jones S.J."/>
            <person name="Pretorius I.S."/>
            <person name="Schmidt S.A."/>
            <person name="Borneman A.R."/>
        </authorList>
    </citation>
    <scope>NUCLEOTIDE SEQUENCE [LARGE SCALE GENOMIC DNA]</scope>
    <source>
        <strain evidence="5">cv. Chardonnay</strain>
        <strain evidence="4">I10V1</strain>
        <tissue evidence="4">Leaf</tissue>
    </source>
</reference>
<dbReference type="PANTHER" id="PTHR37984:SF5">
    <property type="entry name" value="PROTEIN NYNRIN-LIKE"/>
    <property type="match status" value="1"/>
</dbReference>
<dbReference type="EMBL" id="QGNW01000284">
    <property type="protein sequence ID" value="RVW79213.1"/>
    <property type="molecule type" value="Genomic_DNA"/>
</dbReference>
<dbReference type="InterPro" id="IPR041577">
    <property type="entry name" value="RT_RNaseH_2"/>
</dbReference>
<dbReference type="AlphaFoldDB" id="A0A438H4E2"/>
<organism evidence="4 5">
    <name type="scientific">Vitis vinifera</name>
    <name type="common">Grape</name>
    <dbReference type="NCBI Taxonomy" id="29760"/>
    <lineage>
        <taxon>Eukaryota</taxon>
        <taxon>Viridiplantae</taxon>
        <taxon>Streptophyta</taxon>
        <taxon>Embryophyta</taxon>
        <taxon>Tracheophyta</taxon>
        <taxon>Spermatophyta</taxon>
        <taxon>Magnoliopsida</taxon>
        <taxon>eudicotyledons</taxon>
        <taxon>Gunneridae</taxon>
        <taxon>Pentapetalae</taxon>
        <taxon>rosids</taxon>
        <taxon>Vitales</taxon>
        <taxon>Vitaceae</taxon>
        <taxon>Viteae</taxon>
        <taxon>Vitis</taxon>
    </lineage>
</organism>
<accession>A0A438H4E2</accession>
<keyword evidence="1" id="KW-0511">Multifunctional enzyme</keyword>
<dbReference type="Proteomes" id="UP000288805">
    <property type="component" value="Unassembled WGS sequence"/>
</dbReference>
<proteinExistence type="predicted"/>
<dbReference type="InterPro" id="IPR050951">
    <property type="entry name" value="Retrovirus_Pol_polyprotein"/>
</dbReference>
<evidence type="ECO:0000313" key="4">
    <source>
        <dbReference type="EMBL" id="RVW79213.1"/>
    </source>
</evidence>
<sequence>MSEATSKGKSKGKSVTMEIVSGSTESNTIQITTHWLNDLNFLPWAQSIRFLIRGRGKMRYLDHSKKAPSVTDLDYAIWDAENFMVMSWLFNSMDTETRMDCMSGFVVSFKGVEIDLEKIKTIVDWPVPTNIHEANKAFEEIKSKIVNPPILRLPNFEKVFEVACDASHVGIGTILSQEGHPVTFFSEKLNGAKKKYSTYDLEFYAVVQTIRH</sequence>
<dbReference type="Pfam" id="PF17919">
    <property type="entry name" value="RT_RNaseH_2"/>
    <property type="match status" value="1"/>
</dbReference>
<feature type="domain" description="Reverse transcriptase/retrotransposon-derived protein RNase H-like" evidence="2">
    <location>
        <begin position="133"/>
        <end position="212"/>
    </location>
</feature>
<evidence type="ECO:0000313" key="5">
    <source>
        <dbReference type="Proteomes" id="UP000288805"/>
    </source>
</evidence>
<dbReference type="GO" id="GO:0003824">
    <property type="term" value="F:catalytic activity"/>
    <property type="evidence" value="ECO:0007669"/>
    <property type="project" value="UniProtKB-KW"/>
</dbReference>
<evidence type="ECO:0000256" key="1">
    <source>
        <dbReference type="ARBA" id="ARBA00023268"/>
    </source>
</evidence>
<evidence type="ECO:0000313" key="3">
    <source>
        <dbReference type="EMBL" id="RVW29679.1"/>
    </source>
</evidence>
<protein>
    <submittedName>
        <fullName evidence="4">Retrovirus-related Pol polyprotein from transposon 297</fullName>
    </submittedName>
</protein>
<comment type="caution">
    <text evidence="4">The sequence shown here is derived from an EMBL/GenBank/DDBJ whole genome shotgun (WGS) entry which is preliminary data.</text>
</comment>
<dbReference type="PANTHER" id="PTHR37984">
    <property type="entry name" value="PROTEIN CBG26694"/>
    <property type="match status" value="1"/>
</dbReference>